<keyword evidence="6 7" id="KW-0804">Transcription</keyword>
<evidence type="ECO:0000256" key="1">
    <source>
        <dbReference type="ARBA" id="ARBA00022491"/>
    </source>
</evidence>
<evidence type="ECO:0000256" key="5">
    <source>
        <dbReference type="ARBA" id="ARBA00023125"/>
    </source>
</evidence>
<keyword evidence="7" id="KW-0863">Zinc-finger</keyword>
<dbReference type="GO" id="GO:0003677">
    <property type="term" value="F:DNA binding"/>
    <property type="evidence" value="ECO:0007669"/>
    <property type="project" value="UniProtKB-KW"/>
</dbReference>
<dbReference type="GO" id="GO:0005524">
    <property type="term" value="F:ATP binding"/>
    <property type="evidence" value="ECO:0007669"/>
    <property type="project" value="UniProtKB-UniRule"/>
</dbReference>
<keyword evidence="1 7" id="KW-0678">Repressor</keyword>
<name>A0A1G2BZ16_9BACT</name>
<dbReference type="Pfam" id="PF22811">
    <property type="entry name" value="Zn_ribbon_NrdR"/>
    <property type="match status" value="1"/>
</dbReference>
<dbReference type="GO" id="GO:0008270">
    <property type="term" value="F:zinc ion binding"/>
    <property type="evidence" value="ECO:0007669"/>
    <property type="project" value="UniProtKB-UniRule"/>
</dbReference>
<evidence type="ECO:0000256" key="3">
    <source>
        <dbReference type="ARBA" id="ARBA00022840"/>
    </source>
</evidence>
<dbReference type="PANTHER" id="PTHR30455:SF2">
    <property type="entry name" value="TRANSCRIPTIONAL REPRESSOR NRDR"/>
    <property type="match status" value="1"/>
</dbReference>
<dbReference type="InterPro" id="IPR055173">
    <property type="entry name" value="NrdR-like_N"/>
</dbReference>
<dbReference type="PANTHER" id="PTHR30455">
    <property type="entry name" value="TRANSCRIPTIONAL REPRESSOR NRDR"/>
    <property type="match status" value="1"/>
</dbReference>
<dbReference type="InterPro" id="IPR005144">
    <property type="entry name" value="ATP-cone_dom"/>
</dbReference>
<comment type="similarity">
    <text evidence="7">Belongs to the NrdR family.</text>
</comment>
<organism evidence="9 10">
    <name type="scientific">Candidatus Komeilibacteria bacterium RIFOXYC1_FULL_37_11</name>
    <dbReference type="NCBI Taxonomy" id="1798555"/>
    <lineage>
        <taxon>Bacteria</taxon>
        <taxon>Candidatus Komeiliibacteriota</taxon>
    </lineage>
</organism>
<keyword evidence="4 7" id="KW-0805">Transcription regulation</keyword>
<comment type="cofactor">
    <cofactor evidence="7">
        <name>Zn(2+)</name>
        <dbReference type="ChEBI" id="CHEBI:29105"/>
    </cofactor>
    <text evidence="7">Binds 1 zinc ion.</text>
</comment>
<evidence type="ECO:0000256" key="6">
    <source>
        <dbReference type="ARBA" id="ARBA00023163"/>
    </source>
</evidence>
<evidence type="ECO:0000313" key="9">
    <source>
        <dbReference type="EMBL" id="OGY94151.1"/>
    </source>
</evidence>
<keyword evidence="7" id="KW-0862">Zinc</keyword>
<keyword evidence="2 7" id="KW-0547">Nucleotide-binding</keyword>
<dbReference type="PROSITE" id="PS51161">
    <property type="entry name" value="ATP_CONE"/>
    <property type="match status" value="1"/>
</dbReference>
<dbReference type="NCBIfam" id="TIGR00244">
    <property type="entry name" value="transcriptional regulator NrdR"/>
    <property type="match status" value="1"/>
</dbReference>
<gene>
    <name evidence="7" type="primary">nrdR</name>
    <name evidence="9" type="ORF">A2406_01580</name>
</gene>
<dbReference type="Proteomes" id="UP000177626">
    <property type="component" value="Unassembled WGS sequence"/>
</dbReference>
<dbReference type="InterPro" id="IPR003796">
    <property type="entry name" value="RNR_NrdR-like"/>
</dbReference>
<feature type="domain" description="ATP-cone" evidence="8">
    <location>
        <begin position="49"/>
        <end position="139"/>
    </location>
</feature>
<dbReference type="GO" id="GO:0045892">
    <property type="term" value="P:negative regulation of DNA-templated transcription"/>
    <property type="evidence" value="ECO:0007669"/>
    <property type="project" value="UniProtKB-UniRule"/>
</dbReference>
<protein>
    <recommendedName>
        <fullName evidence="7">Transcriptional repressor NrdR</fullName>
    </recommendedName>
</protein>
<keyword evidence="5 7" id="KW-0238">DNA-binding</keyword>
<comment type="function">
    <text evidence="7">Negatively regulates transcription of bacterial ribonucleotide reductase nrd genes and operons by binding to NrdR-boxes.</text>
</comment>
<comment type="caution">
    <text evidence="9">The sequence shown here is derived from an EMBL/GenBank/DDBJ whole genome shotgun (WGS) entry which is preliminary data.</text>
</comment>
<dbReference type="HAMAP" id="MF_00440">
    <property type="entry name" value="NrdR"/>
    <property type="match status" value="1"/>
</dbReference>
<accession>A0A1G2BZ16</accession>
<reference evidence="9 10" key="1">
    <citation type="journal article" date="2016" name="Nat. Commun.">
        <title>Thousands of microbial genomes shed light on interconnected biogeochemical processes in an aquifer system.</title>
        <authorList>
            <person name="Anantharaman K."/>
            <person name="Brown C.T."/>
            <person name="Hug L.A."/>
            <person name="Sharon I."/>
            <person name="Castelle C.J."/>
            <person name="Probst A.J."/>
            <person name="Thomas B.C."/>
            <person name="Singh A."/>
            <person name="Wilkins M.J."/>
            <person name="Karaoz U."/>
            <person name="Brodie E.L."/>
            <person name="Williams K.H."/>
            <person name="Hubbard S.S."/>
            <person name="Banfield J.F."/>
        </authorList>
    </citation>
    <scope>NUCLEOTIDE SEQUENCE [LARGE SCALE GENOMIC DNA]</scope>
</reference>
<keyword evidence="3 7" id="KW-0067">ATP-binding</keyword>
<evidence type="ECO:0000256" key="4">
    <source>
        <dbReference type="ARBA" id="ARBA00023015"/>
    </source>
</evidence>
<keyword evidence="7" id="KW-0479">Metal-binding</keyword>
<evidence type="ECO:0000256" key="2">
    <source>
        <dbReference type="ARBA" id="ARBA00022741"/>
    </source>
</evidence>
<feature type="zinc finger region" evidence="7">
    <location>
        <begin position="3"/>
        <end position="34"/>
    </location>
</feature>
<evidence type="ECO:0000313" key="10">
    <source>
        <dbReference type="Proteomes" id="UP000177626"/>
    </source>
</evidence>
<evidence type="ECO:0000256" key="7">
    <source>
        <dbReference type="HAMAP-Rule" id="MF_00440"/>
    </source>
</evidence>
<dbReference type="AlphaFoldDB" id="A0A1G2BZ16"/>
<sequence length="157" mass="18693">MNCPVCANKDTKVVDSRLGGEGFSIRRRRLCAKCSFRFSTVEKMEILDLTVIKRDGRRENYNKEKLIRGLRTSLEKRQYLEDDFYKLINEIEKDIQKDAKNEITSKKIGEIVMKQLKSFDQVAYIRYASVYRSFKDVQTFQKELNQLLRKKKIRPRL</sequence>
<proteinExistence type="inferred from homology"/>
<evidence type="ECO:0000259" key="8">
    <source>
        <dbReference type="PROSITE" id="PS51161"/>
    </source>
</evidence>
<dbReference type="Pfam" id="PF03477">
    <property type="entry name" value="ATP-cone"/>
    <property type="match status" value="1"/>
</dbReference>
<dbReference type="EMBL" id="MHKQ01000011">
    <property type="protein sequence ID" value="OGY94151.1"/>
    <property type="molecule type" value="Genomic_DNA"/>
</dbReference>